<proteinExistence type="inferred from homology"/>
<dbReference type="PANTHER" id="PTHR48228">
    <property type="entry name" value="SUCCINYL-COA--D-CITRAMALATE COA-TRANSFERASE"/>
    <property type="match status" value="1"/>
</dbReference>
<gene>
    <name evidence="2" type="ORF">HRR80_006332</name>
</gene>
<dbReference type="Gene3D" id="3.40.50.10540">
    <property type="entry name" value="Crotonobetainyl-coa:carnitine coa-transferase, domain 1"/>
    <property type="match status" value="1"/>
</dbReference>
<comment type="similarity">
    <text evidence="1">Belongs to the CoA-transferase III family.</text>
</comment>
<evidence type="ECO:0008006" key="4">
    <source>
        <dbReference type="Google" id="ProtNLM"/>
    </source>
</evidence>
<accession>A0AAN6ISD3</accession>
<dbReference type="Gene3D" id="3.30.1540.10">
    <property type="entry name" value="formyl-coa transferase, domain 3"/>
    <property type="match status" value="1"/>
</dbReference>
<dbReference type="InterPro" id="IPR050509">
    <property type="entry name" value="CoA-transferase_III"/>
</dbReference>
<dbReference type="Proteomes" id="UP001161757">
    <property type="component" value="Unassembled WGS sequence"/>
</dbReference>
<reference evidence="2" key="1">
    <citation type="submission" date="2023-01" db="EMBL/GenBank/DDBJ databases">
        <title>Exophiala dermititidis isolated from Cystic Fibrosis Patient.</title>
        <authorList>
            <person name="Kurbessoian T."/>
            <person name="Crocker A."/>
            <person name="Murante D."/>
            <person name="Hogan D.A."/>
            <person name="Stajich J.E."/>
        </authorList>
    </citation>
    <scope>NUCLEOTIDE SEQUENCE</scope>
    <source>
        <strain evidence="2">Ex8</strain>
    </source>
</reference>
<dbReference type="AlphaFoldDB" id="A0AAN6ISD3"/>
<dbReference type="EMBL" id="JAJGCB010000013">
    <property type="protein sequence ID" value="KAJ8989609.1"/>
    <property type="molecule type" value="Genomic_DNA"/>
</dbReference>
<name>A0AAN6ISD3_EXODE</name>
<dbReference type="InterPro" id="IPR023606">
    <property type="entry name" value="CoA-Trfase_III_dom_1_sf"/>
</dbReference>
<dbReference type="SUPFAM" id="SSF89796">
    <property type="entry name" value="CoA-transferase family III (CaiB/BaiF)"/>
    <property type="match status" value="1"/>
</dbReference>
<dbReference type="Pfam" id="PF02515">
    <property type="entry name" value="CoA_transf_3"/>
    <property type="match status" value="1"/>
</dbReference>
<sequence length="441" mass="48909">MVRYIHCSPRAGRSGTKSVCRVSLKYNYTSLHPKTCYIPIHHQPVHWLGVYPGTQKHYIPQPYRHRLSSDILTFYCSLILADYGADVVRVDRPVSPFGPPRDTLCRHKRSVIVDLKNAQSRHAFLELVKVADVLIDPYRPGVMSRLGLGPSDLRQINPNLIYAHLHGFRPDGIYGARAGHDINYLAVSGVLGLFGRKGEVPSPPANILGDFAGGGLVCVVGILMALMHRIRQKTTTAGGSGSGSGSGQVVTANMVDGTAYLATFARQQLGHENWDRPRGENLLDGAAPFYEVYATKDDRFVAVGAQEPQFYKALLDGLGLEASKMPPQWERQHWPDTKKLFASLFRGRTMREWREVFDSVDACVTPVLNMDETEQPLKTLVELSESPGLDVRDQDPYPELKKGEGAQDVLREWVPNAVTHGSIEIHPESGFLVAVKPRAKL</sequence>
<evidence type="ECO:0000313" key="3">
    <source>
        <dbReference type="Proteomes" id="UP001161757"/>
    </source>
</evidence>
<dbReference type="GO" id="GO:0003824">
    <property type="term" value="F:catalytic activity"/>
    <property type="evidence" value="ECO:0007669"/>
    <property type="project" value="InterPro"/>
</dbReference>
<protein>
    <recommendedName>
        <fullName evidence="4">Alpha-methylacyl-CoA racemase</fullName>
    </recommendedName>
</protein>
<comment type="caution">
    <text evidence="2">The sequence shown here is derived from an EMBL/GenBank/DDBJ whole genome shotgun (WGS) entry which is preliminary data.</text>
</comment>
<organism evidence="2 3">
    <name type="scientific">Exophiala dermatitidis</name>
    <name type="common">Black yeast-like fungus</name>
    <name type="synonym">Wangiella dermatitidis</name>
    <dbReference type="NCBI Taxonomy" id="5970"/>
    <lineage>
        <taxon>Eukaryota</taxon>
        <taxon>Fungi</taxon>
        <taxon>Dikarya</taxon>
        <taxon>Ascomycota</taxon>
        <taxon>Pezizomycotina</taxon>
        <taxon>Eurotiomycetes</taxon>
        <taxon>Chaetothyriomycetidae</taxon>
        <taxon>Chaetothyriales</taxon>
        <taxon>Herpotrichiellaceae</taxon>
        <taxon>Exophiala</taxon>
    </lineage>
</organism>
<dbReference type="PANTHER" id="PTHR48228:SF5">
    <property type="entry name" value="ALPHA-METHYLACYL-COA RACEMASE"/>
    <property type="match status" value="1"/>
</dbReference>
<evidence type="ECO:0000313" key="2">
    <source>
        <dbReference type="EMBL" id="KAJ8989609.1"/>
    </source>
</evidence>
<evidence type="ECO:0000256" key="1">
    <source>
        <dbReference type="ARBA" id="ARBA00008383"/>
    </source>
</evidence>
<dbReference type="InterPro" id="IPR003673">
    <property type="entry name" value="CoA-Trfase_fam_III"/>
</dbReference>
<dbReference type="InterPro" id="IPR044855">
    <property type="entry name" value="CoA-Trfase_III_dom3_sf"/>
</dbReference>